<dbReference type="PROSITE" id="PS51257">
    <property type="entry name" value="PROKAR_LIPOPROTEIN"/>
    <property type="match status" value="1"/>
</dbReference>
<dbReference type="STRING" id="692370.A6F68_02244"/>
<proteinExistence type="predicted"/>
<dbReference type="Proteomes" id="UP000092932">
    <property type="component" value="Chromosome"/>
</dbReference>
<sequence length="182" mass="17897">MRRLAVISAIALLAACSQADEPKGESAEDFAQRAGVAPSAGAVPSVAEVNAQPVVAATGAAQLTPLTADAPKVLGKIAGGCSFVYQGRSLLVVGADEGADAKGQGVLVIDGQQVVLPGSAAGGPQVVESGPTLTGAGYTVSVLRADGAPQAKDGRNEWTAGLKVAGPQGETTFSPGTWSCTA</sequence>
<dbReference type="OrthoDB" id="7426847at2"/>
<dbReference type="RefSeq" id="WP_067679950.1">
    <property type="nucleotide sequence ID" value="NZ_CP016591.1"/>
</dbReference>
<name>A0A1B2AF21_9SPHN</name>
<dbReference type="EMBL" id="CP016591">
    <property type="protein sequence ID" value="ANY20744.1"/>
    <property type="molecule type" value="Genomic_DNA"/>
</dbReference>
<evidence type="ECO:0000313" key="3">
    <source>
        <dbReference type="Proteomes" id="UP000092932"/>
    </source>
</evidence>
<feature type="chain" id="PRO_5008534159" description="Lipoprotein" evidence="1">
    <location>
        <begin position="20"/>
        <end position="182"/>
    </location>
</feature>
<protein>
    <recommendedName>
        <fullName evidence="4">Lipoprotein</fullName>
    </recommendedName>
</protein>
<evidence type="ECO:0008006" key="4">
    <source>
        <dbReference type="Google" id="ProtNLM"/>
    </source>
</evidence>
<dbReference type="KEGG" id="ado:A6F68_02244"/>
<organism evidence="2 3">
    <name type="scientific">Tsuneonella dongtanensis</name>
    <dbReference type="NCBI Taxonomy" id="692370"/>
    <lineage>
        <taxon>Bacteria</taxon>
        <taxon>Pseudomonadati</taxon>
        <taxon>Pseudomonadota</taxon>
        <taxon>Alphaproteobacteria</taxon>
        <taxon>Sphingomonadales</taxon>
        <taxon>Erythrobacteraceae</taxon>
        <taxon>Tsuneonella</taxon>
    </lineage>
</organism>
<feature type="signal peptide" evidence="1">
    <location>
        <begin position="1"/>
        <end position="19"/>
    </location>
</feature>
<evidence type="ECO:0000313" key="2">
    <source>
        <dbReference type="EMBL" id="ANY20744.1"/>
    </source>
</evidence>
<keyword evidence="3" id="KW-1185">Reference proteome</keyword>
<dbReference type="AlphaFoldDB" id="A0A1B2AF21"/>
<gene>
    <name evidence="2" type="ORF">A6F68_02244</name>
</gene>
<reference evidence="2 3" key="1">
    <citation type="submission" date="2016-07" db="EMBL/GenBank/DDBJ databases">
        <title>Complete genome sequence of Altererythrobacter dongtanensis KCTC 22672, a type strain with esterase isolated from tidal flat.</title>
        <authorList>
            <person name="Cheng H."/>
            <person name="Wu Y.-H."/>
            <person name="Zhou P."/>
            <person name="Huo Y.-Y."/>
            <person name="Wang C.-S."/>
            <person name="Xu X.-W."/>
        </authorList>
    </citation>
    <scope>NUCLEOTIDE SEQUENCE [LARGE SCALE GENOMIC DNA]</scope>
    <source>
        <strain evidence="2 3">KCTC 22672</strain>
    </source>
</reference>
<accession>A0A1B2AF21</accession>
<keyword evidence="1" id="KW-0732">Signal</keyword>
<evidence type="ECO:0000256" key="1">
    <source>
        <dbReference type="SAM" id="SignalP"/>
    </source>
</evidence>